<dbReference type="Pfam" id="PF00176">
    <property type="entry name" value="SNF2-rel_dom"/>
    <property type="match status" value="1"/>
</dbReference>
<reference evidence="3" key="1">
    <citation type="submission" date="2016-09" db="EMBL/GenBank/DDBJ databases">
        <title>Genomics of Clostridium taeniosporum, an organism which forms endospores with ribbon-like appendages.</title>
        <authorList>
            <person name="Walker J.R."/>
        </authorList>
    </citation>
    <scope>NUCLEOTIDE SEQUENCE [LARGE SCALE GENOMIC DNA]</scope>
    <source>
        <strain evidence="3">1/k</strain>
    </source>
</reference>
<proteinExistence type="predicted"/>
<sequence length="459" mass="52719">MKLKKVDYKPHGYQAFSTEFILKHKSAGLFLECGLGKSVITLTAIVELMYNMFDVSKVLVIAPLRVADTTWQDEIEKWEHLKYLKLSKILGSKKNRIMALYKKADIYTINRENVPWLVDFYKNDWPFDMVVIDELSSFKSPSAKRFKALKKVRHKIKRIVGLTGTPAPNGLLNIWSQIYLLDGGERLGRTFTGYRNRYFHPQKYINGGIPTDYTINEDAEEKIYEKISDICISMKALDYLKMPECIFNKVMVELSEKDMKLYRKLERDLLLPFEDSDVDAKNAAVLSNKLLQMASGAVYDEFGDVKLIHNKKLDALEDLIEAANGKPVLVYYGFKHDEDRIKERFEVEEINTSEDIAKWNDGKIQIALCHPASTGHGLNLQEGGCTIIWFSLTWSLELYQQANARLYRQGQKHTVVIHHIIAKDTVDEKVIQALENKDTSQTALINAVKARIKKQEGRA</sequence>
<keyword evidence="3" id="KW-1185">Reference proteome</keyword>
<protein>
    <submittedName>
        <fullName evidence="2">ATP-dependent helicase</fullName>
    </submittedName>
</protein>
<dbReference type="KEGG" id="ctae:BGI42_02850"/>
<evidence type="ECO:0000313" key="2">
    <source>
        <dbReference type="EMBL" id="AOR22712.1"/>
    </source>
</evidence>
<dbReference type="OrthoDB" id="9760715at2"/>
<dbReference type="InterPro" id="IPR038718">
    <property type="entry name" value="SNF2-like_sf"/>
</dbReference>
<evidence type="ECO:0000259" key="1">
    <source>
        <dbReference type="PROSITE" id="PS51192"/>
    </source>
</evidence>
<dbReference type="SUPFAM" id="SSF52540">
    <property type="entry name" value="P-loop containing nucleoside triphosphate hydrolases"/>
    <property type="match status" value="2"/>
</dbReference>
<dbReference type="GO" id="GO:0004386">
    <property type="term" value="F:helicase activity"/>
    <property type="evidence" value="ECO:0007669"/>
    <property type="project" value="UniProtKB-KW"/>
</dbReference>
<dbReference type="InterPro" id="IPR014001">
    <property type="entry name" value="Helicase_ATP-bd"/>
</dbReference>
<gene>
    <name evidence="2" type="ORF">BGI42_02850</name>
</gene>
<evidence type="ECO:0000313" key="3">
    <source>
        <dbReference type="Proteomes" id="UP000094652"/>
    </source>
</evidence>
<dbReference type="InterPro" id="IPR000330">
    <property type="entry name" value="SNF2_N"/>
</dbReference>
<dbReference type="AlphaFoldDB" id="A0A1D7XHB8"/>
<dbReference type="Gene3D" id="3.40.50.300">
    <property type="entry name" value="P-loop containing nucleotide triphosphate hydrolases"/>
    <property type="match status" value="1"/>
</dbReference>
<dbReference type="Proteomes" id="UP000094652">
    <property type="component" value="Chromosome"/>
</dbReference>
<feature type="domain" description="Helicase ATP-binding" evidence="1">
    <location>
        <begin position="18"/>
        <end position="184"/>
    </location>
</feature>
<dbReference type="STRING" id="394958.BGI42_02850"/>
<dbReference type="GO" id="GO:0005524">
    <property type="term" value="F:ATP binding"/>
    <property type="evidence" value="ECO:0007669"/>
    <property type="project" value="InterPro"/>
</dbReference>
<keyword evidence="2" id="KW-0547">Nucleotide-binding</keyword>
<dbReference type="PROSITE" id="PS51192">
    <property type="entry name" value="HELICASE_ATP_BIND_1"/>
    <property type="match status" value="1"/>
</dbReference>
<dbReference type="RefSeq" id="WP_069678873.1">
    <property type="nucleotide sequence ID" value="NZ_CP017253.2"/>
</dbReference>
<dbReference type="PANTHER" id="PTHR10799">
    <property type="entry name" value="SNF2/RAD54 HELICASE FAMILY"/>
    <property type="match status" value="1"/>
</dbReference>
<organism evidence="2 3">
    <name type="scientific">Clostridium taeniosporum</name>
    <dbReference type="NCBI Taxonomy" id="394958"/>
    <lineage>
        <taxon>Bacteria</taxon>
        <taxon>Bacillati</taxon>
        <taxon>Bacillota</taxon>
        <taxon>Clostridia</taxon>
        <taxon>Eubacteriales</taxon>
        <taxon>Clostridiaceae</taxon>
        <taxon>Clostridium</taxon>
    </lineage>
</organism>
<keyword evidence="2" id="KW-0067">ATP-binding</keyword>
<dbReference type="SMART" id="SM00487">
    <property type="entry name" value="DEXDc"/>
    <property type="match status" value="1"/>
</dbReference>
<accession>A0A1D7XHB8</accession>
<dbReference type="InterPro" id="IPR027417">
    <property type="entry name" value="P-loop_NTPase"/>
</dbReference>
<name>A0A1D7XHB8_9CLOT</name>
<keyword evidence="2" id="KW-0378">Hydrolase</keyword>
<dbReference type="CDD" id="cd18013">
    <property type="entry name" value="DEXQc_bact_SNF2"/>
    <property type="match status" value="1"/>
</dbReference>
<dbReference type="Gene3D" id="3.40.50.10810">
    <property type="entry name" value="Tandem AAA-ATPase domain"/>
    <property type="match status" value="1"/>
</dbReference>
<dbReference type="EMBL" id="CP017253">
    <property type="protein sequence ID" value="AOR22712.1"/>
    <property type="molecule type" value="Genomic_DNA"/>
</dbReference>
<keyword evidence="2" id="KW-0347">Helicase</keyword>